<dbReference type="GO" id="GO:0006412">
    <property type="term" value="P:translation"/>
    <property type="evidence" value="ECO:0007669"/>
    <property type="project" value="InterPro"/>
</dbReference>
<evidence type="ECO:0000256" key="4">
    <source>
        <dbReference type="RuleBase" id="RU003815"/>
    </source>
</evidence>
<evidence type="ECO:0000256" key="2">
    <source>
        <dbReference type="ARBA" id="ARBA00022980"/>
    </source>
</evidence>
<evidence type="ECO:0000313" key="7">
    <source>
        <dbReference type="Proteomes" id="UP000000669"/>
    </source>
</evidence>
<dbReference type="STRING" id="372461.BCc_242"/>
<dbReference type="AlphaFoldDB" id="Q057I9"/>
<dbReference type="OrthoDB" id="9803965at2"/>
<name>Q057I9_BUCCC</name>
<organism evidence="6 7">
    <name type="scientific">Buchnera aphidicola subsp. Cinara cedri (strain Cc)</name>
    <dbReference type="NCBI Taxonomy" id="372461"/>
    <lineage>
        <taxon>Bacteria</taxon>
        <taxon>Pseudomonadati</taxon>
        <taxon>Pseudomonadota</taxon>
        <taxon>Gammaproteobacteria</taxon>
        <taxon>Enterobacterales</taxon>
        <taxon>Erwiniaceae</taxon>
        <taxon>Buchnera</taxon>
    </lineage>
</organism>
<keyword evidence="3 4" id="KW-0687">Ribonucleoprotein</keyword>
<keyword evidence="7" id="KW-1185">Reference proteome</keyword>
<dbReference type="GO" id="GO:0022627">
    <property type="term" value="C:cytosolic small ribosomal subunit"/>
    <property type="evidence" value="ECO:0007669"/>
    <property type="project" value="TreeGrafter"/>
</dbReference>
<dbReference type="EMBL" id="CP000263">
    <property type="protein sequence ID" value="ABJ90710.1"/>
    <property type="molecule type" value="Genomic_DNA"/>
</dbReference>
<dbReference type="GO" id="GO:0003723">
    <property type="term" value="F:RNA binding"/>
    <property type="evidence" value="ECO:0007669"/>
    <property type="project" value="TreeGrafter"/>
</dbReference>
<dbReference type="SUPFAM" id="SSF54211">
    <property type="entry name" value="Ribosomal protein S5 domain 2-like"/>
    <property type="match status" value="1"/>
</dbReference>
<evidence type="ECO:0000256" key="5">
    <source>
        <dbReference type="RuleBase" id="RU003816"/>
    </source>
</evidence>
<protein>
    <recommendedName>
        <fullName evidence="5">30S ribosomal protein S9</fullName>
    </recommendedName>
</protein>
<dbReference type="PANTHER" id="PTHR21569">
    <property type="entry name" value="RIBOSOMAL PROTEIN S9"/>
    <property type="match status" value="1"/>
</dbReference>
<dbReference type="GO" id="GO:0003735">
    <property type="term" value="F:structural constituent of ribosome"/>
    <property type="evidence" value="ECO:0007669"/>
    <property type="project" value="InterPro"/>
</dbReference>
<dbReference type="Gene3D" id="3.30.230.10">
    <property type="match status" value="1"/>
</dbReference>
<dbReference type="RefSeq" id="WP_011672629.1">
    <property type="nucleotide sequence ID" value="NC_008513.1"/>
</dbReference>
<reference evidence="6 7" key="1">
    <citation type="journal article" date="2006" name="Science">
        <title>A small microbial genome: the end of a long symbiotic relationship?</title>
        <authorList>
            <person name="Perez-Brocal V."/>
            <person name="Gil R."/>
            <person name="Ramos S."/>
            <person name="Lamelas A."/>
            <person name="Postigo M."/>
            <person name="Michelena J.M."/>
            <person name="Silva F.J."/>
            <person name="Moya A."/>
            <person name="Latorre A."/>
        </authorList>
    </citation>
    <scope>NUCLEOTIDE SEQUENCE [LARGE SCALE GENOMIC DNA]</scope>
    <source>
        <strain evidence="7">Cc</strain>
    </source>
</reference>
<proteinExistence type="inferred from homology"/>
<evidence type="ECO:0000256" key="3">
    <source>
        <dbReference type="ARBA" id="ARBA00023274"/>
    </source>
</evidence>
<dbReference type="InterPro" id="IPR000754">
    <property type="entry name" value="Ribosomal_uS9"/>
</dbReference>
<comment type="similarity">
    <text evidence="1 4">Belongs to the universal ribosomal protein uS9 family.</text>
</comment>
<dbReference type="InterPro" id="IPR020568">
    <property type="entry name" value="Ribosomal_Su5_D2-typ_SF"/>
</dbReference>
<dbReference type="eggNOG" id="COG0103">
    <property type="taxonomic scope" value="Bacteria"/>
</dbReference>
<dbReference type="Pfam" id="PF00380">
    <property type="entry name" value="Ribosomal_S9"/>
    <property type="match status" value="1"/>
</dbReference>
<keyword evidence="2 4" id="KW-0689">Ribosomal protein</keyword>
<dbReference type="KEGG" id="bcc:BCc_242"/>
<evidence type="ECO:0000313" key="6">
    <source>
        <dbReference type="EMBL" id="ABJ90710.1"/>
    </source>
</evidence>
<dbReference type="PANTHER" id="PTHR21569:SF1">
    <property type="entry name" value="SMALL RIBOSOMAL SUBUNIT PROTEIN US9M"/>
    <property type="match status" value="1"/>
</dbReference>
<dbReference type="InterPro" id="IPR020574">
    <property type="entry name" value="Ribosomal_uS9_CS"/>
</dbReference>
<dbReference type="InterPro" id="IPR014721">
    <property type="entry name" value="Ribsml_uS5_D2-typ_fold_subgr"/>
</dbReference>
<gene>
    <name evidence="6" type="primary">rpsI</name>
    <name evidence="6" type="ordered locus">BCc_242</name>
</gene>
<sequence length="120" mass="13720">MSKYINYGTGRRKCSSARVFLCKGNGNIIINKRPLEKYFGRETSCMIVQQPLDLVNMLKIFDFYITVKGGGISGQAGAIRQGITRALISYDNTLRSTSRKVERKKFGFRKSRKKPQFSKR</sequence>
<dbReference type="InterPro" id="IPR023035">
    <property type="entry name" value="Ribosomal_uS9_bac/plastid"/>
</dbReference>
<dbReference type="FunFam" id="3.30.230.10:FF:000001">
    <property type="entry name" value="30S ribosomal protein S9"/>
    <property type="match status" value="1"/>
</dbReference>
<evidence type="ECO:0000256" key="1">
    <source>
        <dbReference type="ARBA" id="ARBA00005251"/>
    </source>
</evidence>
<dbReference type="Proteomes" id="UP000000669">
    <property type="component" value="Chromosome"/>
</dbReference>
<dbReference type="HOGENOM" id="CLU_046483_2_1_6"/>
<accession>Q057I9</accession>
<dbReference type="PROSITE" id="PS00360">
    <property type="entry name" value="RIBOSOMAL_S9"/>
    <property type="match status" value="1"/>
</dbReference>
<dbReference type="NCBIfam" id="NF001099">
    <property type="entry name" value="PRK00132.1"/>
    <property type="match status" value="1"/>
</dbReference>